<dbReference type="PANTHER" id="PTHR43129">
    <property type="entry name" value="FOSMIDOMYCIN RESISTANCE PROTEIN"/>
    <property type="match status" value="1"/>
</dbReference>
<feature type="transmembrane region" description="Helical" evidence="4">
    <location>
        <begin position="353"/>
        <end position="376"/>
    </location>
</feature>
<dbReference type="GO" id="GO:0005886">
    <property type="term" value="C:plasma membrane"/>
    <property type="evidence" value="ECO:0007669"/>
    <property type="project" value="TreeGrafter"/>
</dbReference>
<dbReference type="STRING" id="572036.SAMN05661099_2357"/>
<keyword evidence="2 4" id="KW-1133">Transmembrane helix</keyword>
<dbReference type="InterPro" id="IPR020846">
    <property type="entry name" value="MFS_dom"/>
</dbReference>
<gene>
    <name evidence="6" type="ORF">SAMN05661099_2357</name>
</gene>
<dbReference type="Pfam" id="PF07690">
    <property type="entry name" value="MFS_1"/>
    <property type="match status" value="1"/>
</dbReference>
<dbReference type="EMBL" id="FUYR01000002">
    <property type="protein sequence ID" value="SKB71264.1"/>
    <property type="molecule type" value="Genomic_DNA"/>
</dbReference>
<feature type="transmembrane region" description="Helical" evidence="4">
    <location>
        <begin position="91"/>
        <end position="108"/>
    </location>
</feature>
<dbReference type="PROSITE" id="PS50850">
    <property type="entry name" value="MFS"/>
    <property type="match status" value="1"/>
</dbReference>
<dbReference type="OrthoDB" id="9770492at2"/>
<name>A0A1T5DHS5_9SPHI</name>
<feature type="transmembrane region" description="Helical" evidence="4">
    <location>
        <begin position="153"/>
        <end position="175"/>
    </location>
</feature>
<dbReference type="RefSeq" id="WP_079702868.1">
    <property type="nucleotide sequence ID" value="NZ_FUYR01000002.1"/>
</dbReference>
<feature type="transmembrane region" description="Helical" evidence="4">
    <location>
        <begin position="114"/>
        <end position="132"/>
    </location>
</feature>
<evidence type="ECO:0000256" key="1">
    <source>
        <dbReference type="ARBA" id="ARBA00022692"/>
    </source>
</evidence>
<feature type="transmembrane region" description="Helical" evidence="4">
    <location>
        <begin position="267"/>
        <end position="284"/>
    </location>
</feature>
<dbReference type="AlphaFoldDB" id="A0A1T5DHS5"/>
<protein>
    <submittedName>
        <fullName evidence="6">MFS transporter, FSR family, fosmidomycin resistance protein</fullName>
    </submittedName>
</protein>
<evidence type="ECO:0000313" key="7">
    <source>
        <dbReference type="Proteomes" id="UP000189981"/>
    </source>
</evidence>
<dbReference type="Gene3D" id="1.20.1250.20">
    <property type="entry name" value="MFS general substrate transporter like domains"/>
    <property type="match status" value="1"/>
</dbReference>
<reference evidence="7" key="1">
    <citation type="submission" date="2017-02" db="EMBL/GenBank/DDBJ databases">
        <authorList>
            <person name="Varghese N."/>
            <person name="Submissions S."/>
        </authorList>
    </citation>
    <scope>NUCLEOTIDE SEQUENCE [LARGE SCALE GENOMIC DNA]</scope>
    <source>
        <strain evidence="7">DSM 22385</strain>
    </source>
</reference>
<dbReference type="InterPro" id="IPR036259">
    <property type="entry name" value="MFS_trans_sf"/>
</dbReference>
<evidence type="ECO:0000259" key="5">
    <source>
        <dbReference type="PROSITE" id="PS50850"/>
    </source>
</evidence>
<feature type="transmembrane region" description="Helical" evidence="4">
    <location>
        <begin position="227"/>
        <end position="247"/>
    </location>
</feature>
<feature type="transmembrane region" description="Helical" evidence="4">
    <location>
        <begin position="60"/>
        <end position="84"/>
    </location>
</feature>
<feature type="transmembrane region" description="Helical" evidence="4">
    <location>
        <begin position="382"/>
        <end position="401"/>
    </location>
</feature>
<keyword evidence="7" id="KW-1185">Reference proteome</keyword>
<dbReference type="SUPFAM" id="SSF103473">
    <property type="entry name" value="MFS general substrate transporter"/>
    <property type="match status" value="1"/>
</dbReference>
<keyword evidence="3 4" id="KW-0472">Membrane</keyword>
<dbReference type="PANTHER" id="PTHR43129:SF1">
    <property type="entry name" value="FOSMIDOMYCIN RESISTANCE PROTEIN"/>
    <property type="match status" value="1"/>
</dbReference>
<feature type="transmembrane region" description="Helical" evidence="4">
    <location>
        <begin position="181"/>
        <end position="202"/>
    </location>
</feature>
<dbReference type="InterPro" id="IPR011701">
    <property type="entry name" value="MFS"/>
</dbReference>
<feature type="transmembrane region" description="Helical" evidence="4">
    <location>
        <begin position="318"/>
        <end position="341"/>
    </location>
</feature>
<organism evidence="6 7">
    <name type="scientific">Daejeonella lutea</name>
    <dbReference type="NCBI Taxonomy" id="572036"/>
    <lineage>
        <taxon>Bacteria</taxon>
        <taxon>Pseudomonadati</taxon>
        <taxon>Bacteroidota</taxon>
        <taxon>Sphingobacteriia</taxon>
        <taxon>Sphingobacteriales</taxon>
        <taxon>Sphingobacteriaceae</taxon>
        <taxon>Daejeonella</taxon>
    </lineage>
</organism>
<evidence type="ECO:0000256" key="4">
    <source>
        <dbReference type="SAM" id="Phobius"/>
    </source>
</evidence>
<keyword evidence="1 4" id="KW-0812">Transmembrane</keyword>
<sequence>MNEQVNSPGEVPVSEEKNIAGKTVFPILFAISFSHLLNDTIQSLIPAIYPVVKNSFRLTFAQIGLITLTFQMAASLLQPFVGLYTDRKPQPYSLAIGMGFTLLGLVSLSQAPNFLMLIVSVAFVGIGSSIFHPEASRMASMASGGRRGMAQSVFQVGGNAGSSIGPLLAALVIVPYGQSNIIWFSLLALLAILILVNVGGWYKVKIKARSHKMGSHQVSQNLPRKKVIISVLILLVLIFSKYFYLASMSSYYTFYMIHKFGVSVQSSQVYLFIFLFSVAAGTLIGGPLGDKIGRKYVIWGSILGVAPFSLLLPHANLFWTAVLSVPIGVILASAFSAILVYAQELIPGKVGMISGLFFGFAFGMGGVGSALLGALADRTSIEYVYSICAYLPLIGLITGFLPDIGRKTKTA</sequence>
<evidence type="ECO:0000313" key="6">
    <source>
        <dbReference type="EMBL" id="SKB71264.1"/>
    </source>
</evidence>
<feature type="transmembrane region" description="Helical" evidence="4">
    <location>
        <begin position="296"/>
        <end position="312"/>
    </location>
</feature>
<proteinExistence type="predicted"/>
<evidence type="ECO:0000256" key="2">
    <source>
        <dbReference type="ARBA" id="ARBA00022989"/>
    </source>
</evidence>
<dbReference type="CDD" id="cd17478">
    <property type="entry name" value="MFS_FsR"/>
    <property type="match status" value="1"/>
</dbReference>
<accession>A0A1T5DHS5</accession>
<dbReference type="GO" id="GO:0022857">
    <property type="term" value="F:transmembrane transporter activity"/>
    <property type="evidence" value="ECO:0007669"/>
    <property type="project" value="InterPro"/>
</dbReference>
<dbReference type="Proteomes" id="UP000189981">
    <property type="component" value="Unassembled WGS sequence"/>
</dbReference>
<evidence type="ECO:0000256" key="3">
    <source>
        <dbReference type="ARBA" id="ARBA00023136"/>
    </source>
</evidence>
<feature type="domain" description="Major facilitator superfamily (MFS) profile" evidence="5">
    <location>
        <begin position="27"/>
        <end position="407"/>
    </location>
</feature>